<dbReference type="FunFam" id="1.10.510.10:FF:000235">
    <property type="entry name" value="Serine/threonine-protein kinase ark1"/>
    <property type="match status" value="1"/>
</dbReference>
<feature type="domain" description="Protein kinase" evidence="15">
    <location>
        <begin position="103"/>
        <end position="353"/>
    </location>
</feature>
<dbReference type="FunFam" id="3.30.200.20:FF:000042">
    <property type="entry name" value="Aurora kinase A"/>
    <property type="match status" value="1"/>
</dbReference>
<dbReference type="PROSITE" id="PS50011">
    <property type="entry name" value="PROTEIN_KINASE_DOM"/>
    <property type="match status" value="1"/>
</dbReference>
<dbReference type="PROSITE" id="PS00107">
    <property type="entry name" value="PROTEIN_KINASE_ATP"/>
    <property type="match status" value="1"/>
</dbReference>
<feature type="compositionally biased region" description="Polar residues" evidence="14">
    <location>
        <begin position="17"/>
        <end position="26"/>
    </location>
</feature>
<dbReference type="VEuPathDB" id="FungiDB:H257_05161"/>
<keyword evidence="1 12" id="KW-0723">Serine/threonine-protein kinase</keyword>
<dbReference type="PROSITE" id="PS00108">
    <property type="entry name" value="PROTEIN_KINASE_ST"/>
    <property type="match status" value="1"/>
</dbReference>
<feature type="active site" description="Proton acceptor" evidence="8">
    <location>
        <position position="226"/>
    </location>
</feature>
<evidence type="ECO:0000256" key="9">
    <source>
        <dbReference type="PIRSR" id="PIRSR630616-2"/>
    </source>
</evidence>
<evidence type="ECO:0000256" key="4">
    <source>
        <dbReference type="ARBA" id="ARBA00022777"/>
    </source>
</evidence>
<protein>
    <recommendedName>
        <fullName evidence="13">Aurora kinase</fullName>
        <ecNumber evidence="13">2.7.11.1</ecNumber>
    </recommendedName>
</protein>
<evidence type="ECO:0000256" key="7">
    <source>
        <dbReference type="ARBA" id="ARBA00048679"/>
    </source>
</evidence>
<feature type="binding site" evidence="9">
    <location>
        <begin position="230"/>
        <end position="231"/>
    </location>
    <ligand>
        <name>ATP</name>
        <dbReference type="ChEBI" id="CHEBI:30616"/>
    </ligand>
</feature>
<dbReference type="AlphaFoldDB" id="W4GUJ7"/>
<evidence type="ECO:0000256" key="13">
    <source>
        <dbReference type="RuleBase" id="RU367134"/>
    </source>
</evidence>
<keyword evidence="2 13" id="KW-0808">Transferase</keyword>
<accession>W4GUJ7</accession>
<dbReference type="CDD" id="cd14007">
    <property type="entry name" value="STKc_Aurora"/>
    <property type="match status" value="1"/>
</dbReference>
<dbReference type="Gene3D" id="3.30.200.20">
    <property type="entry name" value="Phosphorylase Kinase, domain 1"/>
    <property type="match status" value="1"/>
</dbReference>
<feature type="binding site" evidence="9">
    <location>
        <position position="244"/>
    </location>
    <ligand>
        <name>ATP</name>
        <dbReference type="ChEBI" id="CHEBI:30616"/>
    </ligand>
</feature>
<name>W4GUJ7_APHAT</name>
<dbReference type="Gene3D" id="1.10.510.10">
    <property type="entry name" value="Transferase(Phosphotransferase) domain 1"/>
    <property type="match status" value="1"/>
</dbReference>
<dbReference type="EMBL" id="KI913122">
    <property type="protein sequence ID" value="ETV82564.1"/>
    <property type="molecule type" value="Genomic_DNA"/>
</dbReference>
<dbReference type="InterPro" id="IPR030616">
    <property type="entry name" value="Aur-like"/>
</dbReference>
<sequence length="360" mass="40882">MAESSTHTSMAPRRTPASISTPSNRMAGSMLPASPSSADVNTFTSYMSGSSRLDMSVAGHMDCTRPMDAAGLPARSTSPGSKRILLPEVVDESTDRVWKLTDFEIGRPLGRGKFGNVYLAREKESKYVVALKVLQKNQLRKANVEYQLRREIEIQSDLNHPNILRLFGYFYDDKRIYLIIEYAPQGELYQKLMDVGRFSEPVAATYVYQIAQGLLYMHQRHVIHRDLKPENLLLGYNGQLKLADFGWSVTSHNVRRRTLCGTLDYLSPEMVDNLAHDERVDIWTLGVLMYELLVGTPPFEAADTPSTYDRIRSVDLRCPPHVSIKARDLLDRILRKDPVHRLPLELILKHPWITTNVITP</sequence>
<evidence type="ECO:0000256" key="1">
    <source>
        <dbReference type="ARBA" id="ARBA00022527"/>
    </source>
</evidence>
<evidence type="ECO:0000256" key="14">
    <source>
        <dbReference type="SAM" id="MobiDB-lite"/>
    </source>
</evidence>
<dbReference type="GeneID" id="20807157"/>
<evidence type="ECO:0000256" key="2">
    <source>
        <dbReference type="ARBA" id="ARBA00022679"/>
    </source>
</evidence>
<dbReference type="STRING" id="112090.W4GUJ7"/>
<proteinExistence type="inferred from homology"/>
<dbReference type="GO" id="GO:0004674">
    <property type="term" value="F:protein serine/threonine kinase activity"/>
    <property type="evidence" value="ECO:0007669"/>
    <property type="project" value="UniProtKB-KW"/>
</dbReference>
<feature type="binding site" evidence="9">
    <location>
        <begin position="181"/>
        <end position="183"/>
    </location>
    <ligand>
        <name>ATP</name>
        <dbReference type="ChEBI" id="CHEBI:30616"/>
    </ligand>
</feature>
<evidence type="ECO:0000256" key="12">
    <source>
        <dbReference type="RuleBase" id="RU000304"/>
    </source>
</evidence>
<gene>
    <name evidence="16" type="ORF">H257_05161</name>
</gene>
<keyword evidence="5 9" id="KW-0067">ATP-binding</keyword>
<dbReference type="RefSeq" id="XP_009828233.1">
    <property type="nucleotide sequence ID" value="XM_009829931.1"/>
</dbReference>
<organism evidence="16">
    <name type="scientific">Aphanomyces astaci</name>
    <name type="common">Crayfish plague agent</name>
    <dbReference type="NCBI Taxonomy" id="112090"/>
    <lineage>
        <taxon>Eukaryota</taxon>
        <taxon>Sar</taxon>
        <taxon>Stramenopiles</taxon>
        <taxon>Oomycota</taxon>
        <taxon>Saprolegniomycetes</taxon>
        <taxon>Saprolegniales</taxon>
        <taxon>Verrucalvaceae</taxon>
        <taxon>Aphanomyces</taxon>
    </lineage>
</organism>
<evidence type="ECO:0000259" key="15">
    <source>
        <dbReference type="PROSITE" id="PS50011"/>
    </source>
</evidence>
<comment type="similarity">
    <text evidence="13">Belongs to the protein kinase superfamily. Ser/Thr protein kinase family. Aurora subfamily.</text>
</comment>
<evidence type="ECO:0000256" key="11">
    <source>
        <dbReference type="PROSITE-ProRule" id="PRU10141"/>
    </source>
</evidence>
<feature type="binding site" evidence="9">
    <location>
        <position position="113"/>
    </location>
    <ligand>
        <name>ATP</name>
        <dbReference type="ChEBI" id="CHEBI:30616"/>
    </ligand>
</feature>
<evidence type="ECO:0000256" key="3">
    <source>
        <dbReference type="ARBA" id="ARBA00022741"/>
    </source>
</evidence>
<keyword evidence="4 13" id="KW-0418">Kinase</keyword>
<dbReference type="InterPro" id="IPR011009">
    <property type="entry name" value="Kinase-like_dom_sf"/>
</dbReference>
<keyword evidence="3 9" id="KW-0547">Nucleotide-binding</keyword>
<evidence type="ECO:0000256" key="8">
    <source>
        <dbReference type="PIRSR" id="PIRSR630616-1"/>
    </source>
</evidence>
<evidence type="ECO:0000256" key="5">
    <source>
        <dbReference type="ARBA" id="ARBA00022840"/>
    </source>
</evidence>
<dbReference type="OrthoDB" id="377346at2759"/>
<dbReference type="EMBL" id="KI913122">
    <property type="protein sequence ID" value="ETV82563.1"/>
    <property type="molecule type" value="Genomic_DNA"/>
</dbReference>
<dbReference type="InterPro" id="IPR000719">
    <property type="entry name" value="Prot_kinase_dom"/>
</dbReference>
<dbReference type="RefSeq" id="XP_009828232.1">
    <property type="nucleotide sequence ID" value="XM_009829930.1"/>
</dbReference>
<dbReference type="SMART" id="SM00220">
    <property type="entry name" value="S_TKc"/>
    <property type="match status" value="1"/>
</dbReference>
<evidence type="ECO:0000256" key="10">
    <source>
        <dbReference type="PIRSR" id="PIRSR630616-3"/>
    </source>
</evidence>
<comment type="catalytic activity">
    <reaction evidence="7 13">
        <text>L-seryl-[protein] + ATP = O-phospho-L-seryl-[protein] + ADP + H(+)</text>
        <dbReference type="Rhea" id="RHEA:17989"/>
        <dbReference type="Rhea" id="RHEA-COMP:9863"/>
        <dbReference type="Rhea" id="RHEA-COMP:11604"/>
        <dbReference type="ChEBI" id="CHEBI:15378"/>
        <dbReference type="ChEBI" id="CHEBI:29999"/>
        <dbReference type="ChEBI" id="CHEBI:30616"/>
        <dbReference type="ChEBI" id="CHEBI:83421"/>
        <dbReference type="ChEBI" id="CHEBI:456216"/>
        <dbReference type="EC" id="2.7.11.1"/>
    </reaction>
</comment>
<dbReference type="EC" id="2.7.11.1" evidence="13"/>
<comment type="catalytic activity">
    <reaction evidence="6 13">
        <text>L-threonyl-[protein] + ATP = O-phospho-L-threonyl-[protein] + ADP + H(+)</text>
        <dbReference type="Rhea" id="RHEA:46608"/>
        <dbReference type="Rhea" id="RHEA-COMP:11060"/>
        <dbReference type="Rhea" id="RHEA-COMP:11605"/>
        <dbReference type="ChEBI" id="CHEBI:15378"/>
        <dbReference type="ChEBI" id="CHEBI:30013"/>
        <dbReference type="ChEBI" id="CHEBI:30616"/>
        <dbReference type="ChEBI" id="CHEBI:61977"/>
        <dbReference type="ChEBI" id="CHEBI:456216"/>
        <dbReference type="EC" id="2.7.11.1"/>
    </reaction>
</comment>
<feature type="cross-link" description="Glycyl lysine isopeptide (Lys-Gly) (interchain with G-Cter in SUMO2)" evidence="10">
    <location>
        <position position="228"/>
    </location>
</feature>
<evidence type="ECO:0000313" key="16">
    <source>
        <dbReference type="EMBL" id="ETV82563.1"/>
    </source>
</evidence>
<reference evidence="16" key="1">
    <citation type="submission" date="2013-12" db="EMBL/GenBank/DDBJ databases">
        <title>The Genome Sequence of Aphanomyces astaci APO3.</title>
        <authorList>
            <consortium name="The Broad Institute Genomics Platform"/>
            <person name="Russ C."/>
            <person name="Tyler B."/>
            <person name="van West P."/>
            <person name="Dieguez-Uribeondo J."/>
            <person name="Young S.K."/>
            <person name="Zeng Q."/>
            <person name="Gargeya S."/>
            <person name="Fitzgerald M."/>
            <person name="Abouelleil A."/>
            <person name="Alvarado L."/>
            <person name="Chapman S.B."/>
            <person name="Gainer-Dewar J."/>
            <person name="Goldberg J."/>
            <person name="Griggs A."/>
            <person name="Gujja S."/>
            <person name="Hansen M."/>
            <person name="Howarth C."/>
            <person name="Imamovic A."/>
            <person name="Ireland A."/>
            <person name="Larimer J."/>
            <person name="McCowan C."/>
            <person name="Murphy C."/>
            <person name="Pearson M."/>
            <person name="Poon T.W."/>
            <person name="Priest M."/>
            <person name="Roberts A."/>
            <person name="Saif S."/>
            <person name="Shea T."/>
            <person name="Sykes S."/>
            <person name="Wortman J."/>
            <person name="Nusbaum C."/>
            <person name="Birren B."/>
        </authorList>
    </citation>
    <scope>NUCLEOTIDE SEQUENCE [LARGE SCALE GENOMIC DNA]</scope>
    <source>
        <strain evidence="16">APO3</strain>
    </source>
</reference>
<feature type="region of interest" description="Disordered" evidence="14">
    <location>
        <begin position="1"/>
        <end position="37"/>
    </location>
</feature>
<dbReference type="InterPro" id="IPR017441">
    <property type="entry name" value="Protein_kinase_ATP_BS"/>
</dbReference>
<dbReference type="SUPFAM" id="SSF56112">
    <property type="entry name" value="Protein kinase-like (PK-like)"/>
    <property type="match status" value="1"/>
</dbReference>
<dbReference type="PANTHER" id="PTHR24350">
    <property type="entry name" value="SERINE/THREONINE-PROTEIN KINASE IAL-RELATED"/>
    <property type="match status" value="1"/>
</dbReference>
<dbReference type="GO" id="GO:0005524">
    <property type="term" value="F:ATP binding"/>
    <property type="evidence" value="ECO:0007669"/>
    <property type="project" value="UniProtKB-UniRule"/>
</dbReference>
<evidence type="ECO:0000256" key="6">
    <source>
        <dbReference type="ARBA" id="ARBA00047899"/>
    </source>
</evidence>
<dbReference type="InterPro" id="IPR008271">
    <property type="entry name" value="Ser/Thr_kinase_AS"/>
</dbReference>
<dbReference type="Pfam" id="PF00069">
    <property type="entry name" value="Pkinase"/>
    <property type="match status" value="1"/>
</dbReference>
<feature type="binding site" evidence="9 11">
    <location>
        <position position="132"/>
    </location>
    <ligand>
        <name>ATP</name>
        <dbReference type="ChEBI" id="CHEBI:30616"/>
    </ligand>
</feature>